<dbReference type="GO" id="GO:0106026">
    <property type="term" value="F:Gly-tRNA(Ala) deacylase activity"/>
    <property type="evidence" value="ECO:0007669"/>
    <property type="project" value="UniProtKB-UniRule"/>
</dbReference>
<dbReference type="GO" id="GO:0000049">
    <property type="term" value="F:tRNA binding"/>
    <property type="evidence" value="ECO:0007669"/>
    <property type="project" value="UniProtKB-UniRule"/>
</dbReference>
<dbReference type="GO" id="GO:0019478">
    <property type="term" value="P:D-amino acid catabolic process"/>
    <property type="evidence" value="ECO:0007669"/>
    <property type="project" value="UniProtKB-UniRule"/>
</dbReference>
<dbReference type="InterPro" id="IPR003732">
    <property type="entry name" value="Daa-tRNA_deacyls_DTD"/>
</dbReference>
<comment type="function">
    <text evidence="2">An aminoacyl-tRNA editing enzyme that deacylates mischarged D-aminoacyl-tRNAs. Also deacylates mischarged glycyl-tRNA(Ala), protecting cells against glycine mischarging by AlaRS. Acts via tRNA-based rather than protein-based catalysis; rejects L-amino acids rather than detecting D-amino acids in the active site. By recycling D-aminoacyl-tRNA to D-amino acids and free tRNA molecules, this enzyme counteracts the toxicity associated with the formation of D-aminoacyl-tRNA entities in vivo and helps enforce protein L-homochirality.</text>
</comment>
<dbReference type="EC" id="3.1.1.-" evidence="2"/>
<proteinExistence type="inferred from homology"/>
<comment type="domain">
    <text evidence="2">A Gly-cisPro motif from one monomer fits into the active site of the other monomer to allow specific chiral rejection of L-amino acids.</text>
</comment>
<comment type="similarity">
    <text evidence="1 2">Belongs to the DTD family.</text>
</comment>
<dbReference type="EMBL" id="JMCC02000099">
    <property type="protein sequence ID" value="KIG13361.1"/>
    <property type="molecule type" value="Genomic_DNA"/>
</dbReference>
<dbReference type="PANTHER" id="PTHR10472:SF5">
    <property type="entry name" value="D-AMINOACYL-TRNA DEACYLASE 1"/>
    <property type="match status" value="1"/>
</dbReference>
<comment type="subcellular location">
    <subcellularLocation>
        <location evidence="2">Cytoplasm</location>
    </subcellularLocation>
</comment>
<dbReference type="NCBIfam" id="TIGR00256">
    <property type="entry name" value="D-aminoacyl-tRNA deacylase"/>
    <property type="match status" value="1"/>
</dbReference>
<evidence type="ECO:0000256" key="1">
    <source>
        <dbReference type="ARBA" id="ARBA00009673"/>
    </source>
</evidence>
<dbReference type="FunFam" id="3.50.80.10:FF:000001">
    <property type="entry name" value="D-aminoacyl-tRNA deacylase"/>
    <property type="match status" value="1"/>
</dbReference>
<dbReference type="InterPro" id="IPR023509">
    <property type="entry name" value="DTD-like_sf"/>
</dbReference>
<comment type="catalytic activity">
    <reaction evidence="2">
        <text>a D-aminoacyl-tRNA + H2O = a tRNA + a D-alpha-amino acid + H(+)</text>
        <dbReference type="Rhea" id="RHEA:13953"/>
        <dbReference type="Rhea" id="RHEA-COMP:10123"/>
        <dbReference type="Rhea" id="RHEA-COMP:10124"/>
        <dbReference type="ChEBI" id="CHEBI:15377"/>
        <dbReference type="ChEBI" id="CHEBI:15378"/>
        <dbReference type="ChEBI" id="CHEBI:59871"/>
        <dbReference type="ChEBI" id="CHEBI:78442"/>
        <dbReference type="ChEBI" id="CHEBI:79333"/>
        <dbReference type="EC" id="3.1.1.96"/>
    </reaction>
</comment>
<protein>
    <recommendedName>
        <fullName evidence="2">D-aminoacyl-tRNA deacylase</fullName>
        <shortName evidence="2">DTD</shortName>
        <ecNumber evidence="2">3.1.1.96</ecNumber>
    </recommendedName>
    <alternativeName>
        <fullName evidence="2">Gly-tRNA(Ala) deacylase</fullName>
        <ecNumber evidence="2">3.1.1.-</ecNumber>
    </alternativeName>
</protein>
<comment type="subunit">
    <text evidence="2">Homodimer.</text>
</comment>
<organism evidence="3 4">
    <name type="scientific">Enhygromyxa salina</name>
    <dbReference type="NCBI Taxonomy" id="215803"/>
    <lineage>
        <taxon>Bacteria</taxon>
        <taxon>Pseudomonadati</taxon>
        <taxon>Myxococcota</taxon>
        <taxon>Polyangia</taxon>
        <taxon>Nannocystales</taxon>
        <taxon>Nannocystaceae</taxon>
        <taxon>Enhygromyxa</taxon>
    </lineage>
</organism>
<comment type="caution">
    <text evidence="3">The sequence shown here is derived from an EMBL/GenBank/DDBJ whole genome shotgun (WGS) entry which is preliminary data.</text>
</comment>
<keyword evidence="2" id="KW-0694">RNA-binding</keyword>
<dbReference type="EC" id="3.1.1.96" evidence="2"/>
<keyword evidence="2" id="KW-0820">tRNA-binding</keyword>
<dbReference type="GO" id="GO:0051500">
    <property type="term" value="F:D-tyrosyl-tRNA(Tyr) deacylase activity"/>
    <property type="evidence" value="ECO:0007669"/>
    <property type="project" value="TreeGrafter"/>
</dbReference>
<evidence type="ECO:0000313" key="3">
    <source>
        <dbReference type="EMBL" id="KIG13361.1"/>
    </source>
</evidence>
<gene>
    <name evidence="2" type="primary">dtd</name>
    <name evidence="3" type="ORF">DB30_08128</name>
</gene>
<dbReference type="Pfam" id="PF02580">
    <property type="entry name" value="Tyr_Deacylase"/>
    <property type="match status" value="1"/>
</dbReference>
<evidence type="ECO:0000256" key="2">
    <source>
        <dbReference type="HAMAP-Rule" id="MF_00518"/>
    </source>
</evidence>
<reference evidence="3 4" key="1">
    <citation type="submission" date="2014-12" db="EMBL/GenBank/DDBJ databases">
        <title>Genome assembly of Enhygromyxa salina DSM 15201.</title>
        <authorList>
            <person name="Sharma G."/>
            <person name="Subramanian S."/>
        </authorList>
    </citation>
    <scope>NUCLEOTIDE SEQUENCE [LARGE SCALE GENOMIC DNA]</scope>
    <source>
        <strain evidence="3 4">DSM 15201</strain>
    </source>
</reference>
<evidence type="ECO:0000313" key="4">
    <source>
        <dbReference type="Proteomes" id="UP000031599"/>
    </source>
</evidence>
<accession>A0A0C2CQ95</accession>
<sequence length="152" mass="15974">MGLKTIIQRVTRASVSVDGELVASIGAGVLALVGVERGDGLADAQATARKLASLRMFPGTKPMDRCLTEVGGAALVISQFTLAGSLRKGRRPSFDRAEDPQLAEPLYLAVAQLLREHGIPTQTGQFAANMQVELVNDGPVTLMIFTDAGAIV</sequence>
<keyword evidence="2" id="KW-0378">Hydrolase</keyword>
<dbReference type="SUPFAM" id="SSF69500">
    <property type="entry name" value="DTD-like"/>
    <property type="match status" value="1"/>
</dbReference>
<dbReference type="HAMAP" id="MF_00518">
    <property type="entry name" value="Deacylase_Dtd"/>
    <property type="match status" value="1"/>
</dbReference>
<dbReference type="GO" id="GO:0005737">
    <property type="term" value="C:cytoplasm"/>
    <property type="evidence" value="ECO:0007669"/>
    <property type="project" value="UniProtKB-SubCell"/>
</dbReference>
<dbReference type="Gene3D" id="3.50.80.10">
    <property type="entry name" value="D-tyrosyl-tRNA(Tyr) deacylase"/>
    <property type="match status" value="1"/>
</dbReference>
<keyword evidence="2" id="KW-0963">Cytoplasm</keyword>
<dbReference type="Proteomes" id="UP000031599">
    <property type="component" value="Unassembled WGS sequence"/>
</dbReference>
<dbReference type="GO" id="GO:0043908">
    <property type="term" value="F:Ser(Gly)-tRNA(Ala) hydrolase activity"/>
    <property type="evidence" value="ECO:0007669"/>
    <property type="project" value="UniProtKB-UniRule"/>
</dbReference>
<dbReference type="PANTHER" id="PTHR10472">
    <property type="entry name" value="D-TYROSYL-TRNA TYR DEACYLASE"/>
    <property type="match status" value="1"/>
</dbReference>
<feature type="short sequence motif" description="Gly-cisPro motif, important for rejection of L-amino acids" evidence="2">
    <location>
        <begin position="138"/>
        <end position="139"/>
    </location>
</feature>
<name>A0A0C2CQ95_9BACT</name>
<comment type="catalytic activity">
    <reaction evidence="2">
        <text>glycyl-tRNA(Ala) + H2O = tRNA(Ala) + glycine + H(+)</text>
        <dbReference type="Rhea" id="RHEA:53744"/>
        <dbReference type="Rhea" id="RHEA-COMP:9657"/>
        <dbReference type="Rhea" id="RHEA-COMP:13640"/>
        <dbReference type="ChEBI" id="CHEBI:15377"/>
        <dbReference type="ChEBI" id="CHEBI:15378"/>
        <dbReference type="ChEBI" id="CHEBI:57305"/>
        <dbReference type="ChEBI" id="CHEBI:78442"/>
        <dbReference type="ChEBI" id="CHEBI:78522"/>
    </reaction>
</comment>
<dbReference type="AlphaFoldDB" id="A0A0C2CQ95"/>